<evidence type="ECO:0000256" key="1">
    <source>
        <dbReference type="ARBA" id="ARBA00004651"/>
    </source>
</evidence>
<sequence>MLPASPPARKPARAAASGLVSPAGAAILGAHADRRQPGARVSRFVRRALVGVALGVLVYAVAVLWVDAGRVQEAMSEYTWSMVLAALALSSVNYLLRFLKWELCLGWLGVRGVGPGAAPGLGYGRSLLVYLAGLSMSVTPGKIGEVLRSYLLRETDGVPFTRTAPVVVADRLTDLVALVVLSLVGIAEHREYLPVALVTLALVFAGVVVLGSPRLCRGLLTLLGRLPRLRGLVARAEGLVDSSAAVLRLRALVVLSAISVVGWGLECVGYWLILHGFAGVEASLSLCTFLWATTTLIGALSFLPGGLGATEGSLAVLVARLAHGVTQPIALASTILIRACTLWYGEVVGGVALAVLIRRGSIKTEAGTGTNREAVAPAATR</sequence>
<dbReference type="NCBIfam" id="TIGR00374">
    <property type="entry name" value="flippase-like domain"/>
    <property type="match status" value="2"/>
</dbReference>
<feature type="transmembrane region" description="Helical" evidence="6">
    <location>
        <begin position="286"/>
        <end position="309"/>
    </location>
</feature>
<evidence type="ECO:0000256" key="4">
    <source>
        <dbReference type="ARBA" id="ARBA00022989"/>
    </source>
</evidence>
<keyword evidence="4 6" id="KW-1133">Transmembrane helix</keyword>
<dbReference type="Pfam" id="PF03706">
    <property type="entry name" value="LPG_synthase_TM"/>
    <property type="match status" value="1"/>
</dbReference>
<keyword evidence="3 6" id="KW-0812">Transmembrane</keyword>
<dbReference type="InterPro" id="IPR022791">
    <property type="entry name" value="L-PG_synthase/AglD"/>
</dbReference>
<dbReference type="Proteomes" id="UP001217838">
    <property type="component" value="Unassembled WGS sequence"/>
</dbReference>
<comment type="subcellular location">
    <subcellularLocation>
        <location evidence="1">Cell membrane</location>
        <topology evidence="1">Multi-pass membrane protein</topology>
    </subcellularLocation>
</comment>
<keyword evidence="5 6" id="KW-0472">Membrane</keyword>
<evidence type="ECO:0000313" key="7">
    <source>
        <dbReference type="EMBL" id="MDC0674982.1"/>
    </source>
</evidence>
<evidence type="ECO:0000256" key="2">
    <source>
        <dbReference type="ARBA" id="ARBA00022475"/>
    </source>
</evidence>
<evidence type="ECO:0000256" key="3">
    <source>
        <dbReference type="ARBA" id="ARBA00022692"/>
    </source>
</evidence>
<dbReference type="RefSeq" id="WP_272009652.1">
    <property type="nucleotide sequence ID" value="NZ_JAQNDN010000027.1"/>
</dbReference>
<protein>
    <submittedName>
        <fullName evidence="7">Lysylphosphatidylglycerol synthase transmembrane domain-containing protein</fullName>
    </submittedName>
</protein>
<feature type="transmembrane region" description="Helical" evidence="6">
    <location>
        <begin position="329"/>
        <end position="357"/>
    </location>
</feature>
<evidence type="ECO:0000313" key="8">
    <source>
        <dbReference type="Proteomes" id="UP001217838"/>
    </source>
</evidence>
<organism evidence="7 8">
    <name type="scientific">Nannocystis radixulma</name>
    <dbReference type="NCBI Taxonomy" id="2995305"/>
    <lineage>
        <taxon>Bacteria</taxon>
        <taxon>Pseudomonadati</taxon>
        <taxon>Myxococcota</taxon>
        <taxon>Polyangia</taxon>
        <taxon>Nannocystales</taxon>
        <taxon>Nannocystaceae</taxon>
        <taxon>Nannocystis</taxon>
    </lineage>
</organism>
<keyword evidence="8" id="KW-1185">Reference proteome</keyword>
<evidence type="ECO:0000256" key="5">
    <source>
        <dbReference type="ARBA" id="ARBA00023136"/>
    </source>
</evidence>
<dbReference type="PANTHER" id="PTHR39087">
    <property type="entry name" value="UPF0104 MEMBRANE PROTEIN MJ1595"/>
    <property type="match status" value="1"/>
</dbReference>
<dbReference type="EMBL" id="JAQNDN010000027">
    <property type="protein sequence ID" value="MDC0674982.1"/>
    <property type="molecule type" value="Genomic_DNA"/>
</dbReference>
<accession>A0ABT5BLK6</accession>
<comment type="caution">
    <text evidence="7">The sequence shown here is derived from an EMBL/GenBank/DDBJ whole genome shotgun (WGS) entry which is preliminary data.</text>
</comment>
<gene>
    <name evidence="7" type="ORF">POL58_44985</name>
</gene>
<evidence type="ECO:0000256" key="6">
    <source>
        <dbReference type="SAM" id="Phobius"/>
    </source>
</evidence>
<proteinExistence type="predicted"/>
<feature type="transmembrane region" description="Helical" evidence="6">
    <location>
        <begin position="44"/>
        <end position="66"/>
    </location>
</feature>
<feature type="transmembrane region" description="Helical" evidence="6">
    <location>
        <begin position="78"/>
        <end position="96"/>
    </location>
</feature>
<dbReference type="PANTHER" id="PTHR39087:SF2">
    <property type="entry name" value="UPF0104 MEMBRANE PROTEIN MJ1595"/>
    <property type="match status" value="1"/>
</dbReference>
<feature type="transmembrane region" description="Helical" evidence="6">
    <location>
        <begin position="192"/>
        <end position="212"/>
    </location>
</feature>
<name>A0ABT5BLK6_9BACT</name>
<keyword evidence="2" id="KW-1003">Cell membrane</keyword>
<feature type="transmembrane region" description="Helical" evidence="6">
    <location>
        <begin position="251"/>
        <end position="274"/>
    </location>
</feature>
<reference evidence="7 8" key="1">
    <citation type="submission" date="2022-11" db="EMBL/GenBank/DDBJ databases">
        <title>Minimal conservation of predation-associated metabolite biosynthetic gene clusters underscores biosynthetic potential of Myxococcota including descriptions for ten novel species: Archangium lansinium sp. nov., Myxococcus landrumus sp. nov., Nannocystis bai.</title>
        <authorList>
            <person name="Ahearne A."/>
            <person name="Stevens C."/>
            <person name="Dowd S."/>
        </authorList>
    </citation>
    <scope>NUCLEOTIDE SEQUENCE [LARGE SCALE GENOMIC DNA]</scope>
    <source>
        <strain evidence="7 8">NCELM</strain>
    </source>
</reference>